<evidence type="ECO:0000313" key="1">
    <source>
        <dbReference type="EMBL" id="CUI25699.1"/>
    </source>
</evidence>
<organism evidence="1">
    <name type="scientific">Streptomyces olivaceus</name>
    <dbReference type="NCBI Taxonomy" id="47716"/>
    <lineage>
        <taxon>Bacteria</taxon>
        <taxon>Bacillati</taxon>
        <taxon>Actinomycetota</taxon>
        <taxon>Actinomycetes</taxon>
        <taxon>Kitasatosporales</taxon>
        <taxon>Streptomycetaceae</taxon>
        <taxon>Streptomyces</taxon>
    </lineage>
</organism>
<accession>A0A0M7BIQ1</accession>
<name>A0A0M7BIQ1_STROV</name>
<dbReference type="EMBL" id="LN879414">
    <property type="protein sequence ID" value="CUI25699.1"/>
    <property type="molecule type" value="Genomic_DNA"/>
</dbReference>
<protein>
    <submittedName>
        <fullName evidence="1">Uncharacterized protein</fullName>
    </submittedName>
</protein>
<reference evidence="1" key="1">
    <citation type="journal article" date="2015" name="Chem. Sci.">
        <title>A genomic approach to deciphering the mechanism of thiotetronate antibiotics biosynthesis.</title>
        <authorList>
            <person name="Tao W."/>
            <person name="Yurkovich M.E."/>
            <person name="Wen S."/>
            <person name="Lebe K.E."/>
            <person name="Samborskyy M."/>
            <person name="Liu Y."/>
            <person name="Yang A."/>
            <person name="Liu Y."/>
            <person name="Ju Y."/>
            <person name="Deng Z."/>
            <person name="Tosin M."/>
            <person name="Sun Y."/>
            <person name="Leadlay P.F."/>
        </authorList>
    </citation>
    <scope>NUCLEOTIDE SEQUENCE</scope>
    <source>
        <strain evidence="1">Tu 3010</strain>
    </source>
</reference>
<dbReference type="AlphaFoldDB" id="A0A0M7BIQ1"/>
<sequence length="78" mass="8278">MGKNLLVLLCLFGGIGLVSLLPMLLIATPEQWCRTCKHQSRDHEGGTGACTGDDFAPGEFTPSGTCHCAAYVPNRELG</sequence>
<proteinExistence type="predicted"/>